<evidence type="ECO:0000313" key="1">
    <source>
        <dbReference type="EMBL" id="MBK8891538.1"/>
    </source>
</evidence>
<protein>
    <submittedName>
        <fullName evidence="1">Uncharacterized protein</fullName>
    </submittedName>
</protein>
<comment type="caution">
    <text evidence="1">The sequence shown here is derived from an EMBL/GenBank/DDBJ whole genome shotgun (WGS) entry which is preliminary data.</text>
</comment>
<proteinExistence type="predicted"/>
<dbReference type="Proteomes" id="UP000808146">
    <property type="component" value="Unassembled WGS sequence"/>
</dbReference>
<accession>A0A9D7LUR5</accession>
<evidence type="ECO:0000313" key="2">
    <source>
        <dbReference type="Proteomes" id="UP000808146"/>
    </source>
</evidence>
<name>A0A9D7LUR5_9RHOO</name>
<sequence length="99" mass="10362">MIDGVFIGAFEPSPDEPILLCAIVQSVLDGAAWTTAGISGLATAGLVCPAPFHATYMFANEQTAARNVSNLEPGIKANVMANRFCPAQLAFCRYLAITG</sequence>
<dbReference type="EMBL" id="JADKBR010000017">
    <property type="protein sequence ID" value="MBK8891538.1"/>
    <property type="molecule type" value="Genomic_DNA"/>
</dbReference>
<gene>
    <name evidence="1" type="ORF">IPN75_14765</name>
</gene>
<dbReference type="AlphaFoldDB" id="A0A9D7LUR5"/>
<organism evidence="1 2">
    <name type="scientific">Candidatus Dechloromonas phosphorivorans</name>
    <dbReference type="NCBI Taxonomy" id="2899244"/>
    <lineage>
        <taxon>Bacteria</taxon>
        <taxon>Pseudomonadati</taxon>
        <taxon>Pseudomonadota</taxon>
        <taxon>Betaproteobacteria</taxon>
        <taxon>Rhodocyclales</taxon>
        <taxon>Azonexaceae</taxon>
        <taxon>Dechloromonas</taxon>
    </lineage>
</organism>
<reference evidence="1" key="1">
    <citation type="submission" date="2020-10" db="EMBL/GenBank/DDBJ databases">
        <title>Connecting structure to function with the recovery of over 1000 high-quality activated sludge metagenome-assembled genomes encoding full-length rRNA genes using long-read sequencing.</title>
        <authorList>
            <person name="Singleton C.M."/>
            <person name="Petriglieri F."/>
            <person name="Kristensen J.M."/>
            <person name="Kirkegaard R.H."/>
            <person name="Michaelsen T.Y."/>
            <person name="Andersen M.H."/>
            <person name="Karst S.M."/>
            <person name="Dueholm M.S."/>
            <person name="Nielsen P.H."/>
            <person name="Albertsen M."/>
        </authorList>
    </citation>
    <scope>NUCLEOTIDE SEQUENCE</scope>
    <source>
        <strain evidence="1">OdNE_18-Q3-R46-58_BAT3C.305</strain>
    </source>
</reference>